<dbReference type="EMBL" id="KK120065">
    <property type="protein sequence ID" value="KFM77438.1"/>
    <property type="molecule type" value="Genomic_DNA"/>
</dbReference>
<accession>A0A087UJ99</accession>
<sequence length="92" mass="10599">MESDSSLTKPGPLFPAYSSANQVEEKKEDRDWLCNSSFTPATYEFSCQQQLKTEECNIDISETTETEKQVLPKQTKERKKQHISDPIKHHVP</sequence>
<protein>
    <submittedName>
        <fullName evidence="2">Uncharacterized protein</fullName>
    </submittedName>
</protein>
<dbReference type="AlphaFoldDB" id="A0A087UJ99"/>
<evidence type="ECO:0000313" key="3">
    <source>
        <dbReference type="Proteomes" id="UP000054359"/>
    </source>
</evidence>
<organism evidence="2 3">
    <name type="scientific">Stegodyphus mimosarum</name>
    <name type="common">African social velvet spider</name>
    <dbReference type="NCBI Taxonomy" id="407821"/>
    <lineage>
        <taxon>Eukaryota</taxon>
        <taxon>Metazoa</taxon>
        <taxon>Ecdysozoa</taxon>
        <taxon>Arthropoda</taxon>
        <taxon>Chelicerata</taxon>
        <taxon>Arachnida</taxon>
        <taxon>Araneae</taxon>
        <taxon>Araneomorphae</taxon>
        <taxon>Entelegynae</taxon>
        <taxon>Eresoidea</taxon>
        <taxon>Eresidae</taxon>
        <taxon>Stegodyphus</taxon>
    </lineage>
</organism>
<evidence type="ECO:0000256" key="1">
    <source>
        <dbReference type="SAM" id="MobiDB-lite"/>
    </source>
</evidence>
<feature type="compositionally biased region" description="Basic and acidic residues" evidence="1">
    <location>
        <begin position="82"/>
        <end position="92"/>
    </location>
</feature>
<name>A0A087UJ99_STEMI</name>
<keyword evidence="3" id="KW-1185">Reference proteome</keyword>
<feature type="region of interest" description="Disordered" evidence="1">
    <location>
        <begin position="61"/>
        <end position="92"/>
    </location>
</feature>
<feature type="region of interest" description="Disordered" evidence="1">
    <location>
        <begin position="1"/>
        <end position="25"/>
    </location>
</feature>
<gene>
    <name evidence="2" type="ORF">X975_09705</name>
</gene>
<proteinExistence type="predicted"/>
<feature type="non-terminal residue" evidence="2">
    <location>
        <position position="92"/>
    </location>
</feature>
<evidence type="ECO:0000313" key="2">
    <source>
        <dbReference type="EMBL" id="KFM77438.1"/>
    </source>
</evidence>
<dbReference type="Proteomes" id="UP000054359">
    <property type="component" value="Unassembled WGS sequence"/>
</dbReference>
<reference evidence="2 3" key="1">
    <citation type="submission" date="2013-11" db="EMBL/GenBank/DDBJ databases">
        <title>Genome sequencing of Stegodyphus mimosarum.</title>
        <authorList>
            <person name="Bechsgaard J."/>
        </authorList>
    </citation>
    <scope>NUCLEOTIDE SEQUENCE [LARGE SCALE GENOMIC DNA]</scope>
</reference>